<dbReference type="GO" id="GO:0034605">
    <property type="term" value="P:cellular response to heat"/>
    <property type="evidence" value="ECO:0007669"/>
    <property type="project" value="TreeGrafter"/>
</dbReference>
<dbReference type="PRINTS" id="PR00056">
    <property type="entry name" value="HSFDOMAIN"/>
</dbReference>
<evidence type="ECO:0000256" key="1">
    <source>
        <dbReference type="ARBA" id="ARBA00004123"/>
    </source>
</evidence>
<keyword evidence="3" id="KW-0805">Transcription regulation</keyword>
<dbReference type="InterPro" id="IPR000232">
    <property type="entry name" value="HSF_DNA-bd"/>
</dbReference>
<dbReference type="GO" id="GO:0003700">
    <property type="term" value="F:DNA-binding transcription factor activity"/>
    <property type="evidence" value="ECO:0007669"/>
    <property type="project" value="InterPro"/>
</dbReference>
<organism evidence="11 12">
    <name type="scientific">Lupinus luteus</name>
    <name type="common">European yellow lupine</name>
    <dbReference type="NCBI Taxonomy" id="3873"/>
    <lineage>
        <taxon>Eukaryota</taxon>
        <taxon>Viridiplantae</taxon>
        <taxon>Streptophyta</taxon>
        <taxon>Embryophyta</taxon>
        <taxon>Tracheophyta</taxon>
        <taxon>Spermatophyta</taxon>
        <taxon>Magnoliopsida</taxon>
        <taxon>eudicotyledons</taxon>
        <taxon>Gunneridae</taxon>
        <taxon>Pentapetalae</taxon>
        <taxon>rosids</taxon>
        <taxon>fabids</taxon>
        <taxon>Fabales</taxon>
        <taxon>Fabaceae</taxon>
        <taxon>Papilionoideae</taxon>
        <taxon>50 kb inversion clade</taxon>
        <taxon>genistoids sensu lato</taxon>
        <taxon>core genistoids</taxon>
        <taxon>Genisteae</taxon>
        <taxon>Lupinus</taxon>
    </lineage>
</organism>
<gene>
    <name evidence="11" type="ORF">LLUT_LOCUS26587</name>
</gene>
<reference evidence="11 12" key="1">
    <citation type="submission" date="2024-03" db="EMBL/GenBank/DDBJ databases">
        <authorList>
            <person name="Martinez-Hernandez J."/>
        </authorList>
    </citation>
    <scope>NUCLEOTIDE SEQUENCE [LARGE SCALE GENOMIC DNA]</scope>
</reference>
<dbReference type="EMBL" id="CAXHTB010000018">
    <property type="protein sequence ID" value="CAL0325527.1"/>
    <property type="molecule type" value="Genomic_DNA"/>
</dbReference>
<comment type="caution">
    <text evidence="11">The sequence shown here is derived from an EMBL/GenBank/DDBJ whole genome shotgun (WGS) entry which is preliminary data.</text>
</comment>
<dbReference type="SUPFAM" id="SSF46785">
    <property type="entry name" value="Winged helix' DNA-binding domain"/>
    <property type="match status" value="1"/>
</dbReference>
<feature type="domain" description="HSF-type DNA-binding" evidence="10">
    <location>
        <begin position="144"/>
        <end position="168"/>
    </location>
</feature>
<evidence type="ECO:0000256" key="6">
    <source>
        <dbReference type="ARBA" id="ARBA00023163"/>
    </source>
</evidence>
<dbReference type="PROSITE" id="PS00434">
    <property type="entry name" value="HSF_DOMAIN"/>
    <property type="match status" value="1"/>
</dbReference>
<dbReference type="AlphaFoldDB" id="A0AAV1XX23"/>
<dbReference type="GO" id="GO:0005634">
    <property type="term" value="C:nucleus"/>
    <property type="evidence" value="ECO:0007669"/>
    <property type="project" value="UniProtKB-SubCell"/>
</dbReference>
<dbReference type="Pfam" id="PF00447">
    <property type="entry name" value="HSF_DNA-bind"/>
    <property type="match status" value="1"/>
</dbReference>
<accession>A0AAV1XX23</accession>
<comment type="subcellular location">
    <subcellularLocation>
        <location evidence="1">Nucleus</location>
    </subcellularLocation>
</comment>
<dbReference type="FunFam" id="1.10.10.10:FF:000057">
    <property type="entry name" value="Heat shock transcription factor 1"/>
    <property type="match status" value="1"/>
</dbReference>
<evidence type="ECO:0000256" key="9">
    <source>
        <dbReference type="SAM" id="MobiDB-lite"/>
    </source>
</evidence>
<feature type="region of interest" description="Disordered" evidence="9">
    <location>
        <begin position="30"/>
        <end position="68"/>
    </location>
</feature>
<dbReference type="Proteomes" id="UP001497480">
    <property type="component" value="Unassembled WGS sequence"/>
</dbReference>
<proteinExistence type="inferred from homology"/>
<protein>
    <recommendedName>
        <fullName evidence="10">HSF-type DNA-binding domain-containing protein</fullName>
    </recommendedName>
</protein>
<keyword evidence="7" id="KW-0539">Nucleus</keyword>
<keyword evidence="6" id="KW-0804">Transcription</keyword>
<keyword evidence="2" id="KW-0597">Phosphoprotein</keyword>
<comment type="similarity">
    <text evidence="8">Belongs to the HSF family. Class A subfamily.</text>
</comment>
<dbReference type="PANTHER" id="PTHR10015">
    <property type="entry name" value="HEAT SHOCK TRANSCRIPTION FACTOR"/>
    <property type="match status" value="1"/>
</dbReference>
<dbReference type="InterPro" id="IPR036390">
    <property type="entry name" value="WH_DNA-bd_sf"/>
</dbReference>
<name>A0AAV1XX23_LUPLU</name>
<evidence type="ECO:0000313" key="11">
    <source>
        <dbReference type="EMBL" id="CAL0325527.1"/>
    </source>
</evidence>
<dbReference type="GO" id="GO:0000978">
    <property type="term" value="F:RNA polymerase II cis-regulatory region sequence-specific DNA binding"/>
    <property type="evidence" value="ECO:0007669"/>
    <property type="project" value="TreeGrafter"/>
</dbReference>
<dbReference type="SMART" id="SM00415">
    <property type="entry name" value="HSF"/>
    <property type="match status" value="1"/>
</dbReference>
<keyword evidence="12" id="KW-1185">Reference proteome</keyword>
<keyword evidence="5" id="KW-0238">DNA-binding</keyword>
<dbReference type="InterPro" id="IPR036388">
    <property type="entry name" value="WH-like_DNA-bd_sf"/>
</dbReference>
<dbReference type="Gene3D" id="1.10.10.10">
    <property type="entry name" value="Winged helix-like DNA-binding domain superfamily/Winged helix DNA-binding domain"/>
    <property type="match status" value="1"/>
</dbReference>
<sequence length="431" mass="48897">MIVSGSETTSFSDTARVKLEQVTFFDDNVRFNNSGVSSSSEEGVFSESKNSGVTEEEGGSGIDNNNTIKEEVIDDVGVNISSSSSSMEDMPKPMEGLNEVGPPPFLKKTFEMVEDPETDPIVAWSETRDSFIVFDSHDFSKLLLPKYFKHSNFSSFIRQLNTYGFRKVDSDRWEFANEGFQGGKKHLLKNIRRRSKYNKQHQGAFNSMKPGLEAEVEKLKKDQNIMKLEIMKLRQQQENSHMQLTNVQEQIRCAEMKQYQMIIFLTRMCRKPMNVDHLIHKIKRKRELDGNDIVKRLRLLGAQCPINCPKAMETNTLNADYRDQGHEQFTTLQSDLTGLLSESVNNNSSMGMEDELCRSVQGLRDYGSRTNGKDVSSAYHVVSEKLMRENSVVDEEQLDVNDSNIYLELEDLISKPSDWVGSASGLVGQTS</sequence>
<evidence type="ECO:0000313" key="12">
    <source>
        <dbReference type="Proteomes" id="UP001497480"/>
    </source>
</evidence>
<dbReference type="GO" id="GO:0006357">
    <property type="term" value="P:regulation of transcription by RNA polymerase II"/>
    <property type="evidence" value="ECO:0007669"/>
    <property type="project" value="TreeGrafter"/>
</dbReference>
<evidence type="ECO:0000256" key="3">
    <source>
        <dbReference type="ARBA" id="ARBA00023015"/>
    </source>
</evidence>
<evidence type="ECO:0000256" key="4">
    <source>
        <dbReference type="ARBA" id="ARBA00023016"/>
    </source>
</evidence>
<keyword evidence="4" id="KW-0346">Stress response</keyword>
<evidence type="ECO:0000259" key="10">
    <source>
        <dbReference type="PROSITE" id="PS00434"/>
    </source>
</evidence>
<evidence type="ECO:0000256" key="7">
    <source>
        <dbReference type="ARBA" id="ARBA00023242"/>
    </source>
</evidence>
<evidence type="ECO:0000256" key="8">
    <source>
        <dbReference type="ARBA" id="ARBA00061350"/>
    </source>
</evidence>
<evidence type="ECO:0000256" key="2">
    <source>
        <dbReference type="ARBA" id="ARBA00022553"/>
    </source>
</evidence>
<dbReference type="PANTHER" id="PTHR10015:SF298">
    <property type="entry name" value="HEAT STRESS TRANSCRIPTION FACTOR A-9"/>
    <property type="match status" value="1"/>
</dbReference>
<evidence type="ECO:0000256" key="5">
    <source>
        <dbReference type="ARBA" id="ARBA00023125"/>
    </source>
</evidence>
<feature type="compositionally biased region" description="Low complexity" evidence="9">
    <location>
        <begin position="31"/>
        <end position="48"/>
    </location>
</feature>